<gene>
    <name evidence="2" type="ordered locus">Palpr_2705</name>
</gene>
<keyword evidence="2" id="KW-0808">Transferase</keyword>
<dbReference type="Proteomes" id="UP000008718">
    <property type="component" value="Chromosome"/>
</dbReference>
<dbReference type="InterPro" id="IPR046320">
    <property type="entry name" value="DUF4922"/>
</dbReference>
<reference key="1">
    <citation type="submission" date="2010-11" db="EMBL/GenBank/DDBJ databases">
        <title>The complete genome of Paludibacter propionicigenes DSM 17365.</title>
        <authorList>
            <consortium name="US DOE Joint Genome Institute (JGI-PGF)"/>
            <person name="Lucas S."/>
            <person name="Copeland A."/>
            <person name="Lapidus A."/>
            <person name="Bruce D."/>
            <person name="Goodwin L."/>
            <person name="Pitluck S."/>
            <person name="Kyrpides N."/>
            <person name="Mavromatis K."/>
            <person name="Ivanova N."/>
            <person name="Munk A.C."/>
            <person name="Brettin T."/>
            <person name="Detter J.C."/>
            <person name="Han C."/>
            <person name="Tapia R."/>
            <person name="Land M."/>
            <person name="Hauser L."/>
            <person name="Markowitz V."/>
            <person name="Cheng J.-F."/>
            <person name="Hugenholtz P."/>
            <person name="Woyke T."/>
            <person name="Wu D."/>
            <person name="Gronow S."/>
            <person name="Wellnitz S."/>
            <person name="Brambilla E."/>
            <person name="Klenk H.-P."/>
            <person name="Eisen J.A."/>
        </authorList>
    </citation>
    <scope>NUCLEOTIDE SEQUENCE</scope>
    <source>
        <strain>WB4</strain>
    </source>
</reference>
<reference evidence="2 3" key="2">
    <citation type="journal article" date="2011" name="Stand. Genomic Sci.">
        <title>Complete genome sequence of Paludibacter propionicigenes type strain (WB4).</title>
        <authorList>
            <person name="Gronow S."/>
            <person name="Munk C."/>
            <person name="Lapidus A."/>
            <person name="Nolan M."/>
            <person name="Lucas S."/>
            <person name="Hammon N."/>
            <person name="Deshpande S."/>
            <person name="Cheng J.F."/>
            <person name="Tapia R."/>
            <person name="Han C."/>
            <person name="Goodwin L."/>
            <person name="Pitluck S."/>
            <person name="Liolios K."/>
            <person name="Ivanova N."/>
            <person name="Mavromatis K."/>
            <person name="Mikhailova N."/>
            <person name="Pati A."/>
            <person name="Chen A."/>
            <person name="Palaniappan K."/>
            <person name="Land M."/>
            <person name="Hauser L."/>
            <person name="Chang Y.J."/>
            <person name="Jeffries C.D."/>
            <person name="Brambilla E."/>
            <person name="Rohde M."/>
            <person name="Goker M."/>
            <person name="Detter J.C."/>
            <person name="Woyke T."/>
            <person name="Bristow J."/>
            <person name="Eisen J.A."/>
            <person name="Markowitz V."/>
            <person name="Hugenholtz P."/>
            <person name="Kyrpides N.C."/>
            <person name="Klenk H.P."/>
        </authorList>
    </citation>
    <scope>NUCLEOTIDE SEQUENCE [LARGE SCALE GENOMIC DNA]</scope>
    <source>
        <strain evidence="3">DSM 17365 / JCM 13257 / WB4</strain>
    </source>
</reference>
<dbReference type="Pfam" id="PF16269">
    <property type="entry name" value="DUF4922"/>
    <property type="match status" value="1"/>
</dbReference>
<proteinExistence type="predicted"/>
<dbReference type="GO" id="GO:0016740">
    <property type="term" value="F:transferase activity"/>
    <property type="evidence" value="ECO:0007669"/>
    <property type="project" value="UniProtKB-KW"/>
</dbReference>
<keyword evidence="3" id="KW-1185">Reference proteome</keyword>
<protein>
    <submittedName>
        <fullName evidence="2">Putative glycosyltransferase</fullName>
    </submittedName>
</protein>
<evidence type="ECO:0000313" key="2">
    <source>
        <dbReference type="EMBL" id="ADQ80835.1"/>
    </source>
</evidence>
<accession>E4T7Z1</accession>
<dbReference type="KEGG" id="ppn:Palpr_2705"/>
<dbReference type="HOGENOM" id="CLU_890423_0_0_10"/>
<evidence type="ECO:0000259" key="1">
    <source>
        <dbReference type="Pfam" id="PF16269"/>
    </source>
</evidence>
<feature type="domain" description="DUF4922" evidence="1">
    <location>
        <begin position="11"/>
        <end position="155"/>
    </location>
</feature>
<name>E4T7Z1_PALPW</name>
<dbReference type="STRING" id="694427.Palpr_2705"/>
<dbReference type="AlphaFoldDB" id="E4T7Z1"/>
<dbReference type="InterPro" id="IPR043171">
    <property type="entry name" value="Ap4A_phos1/2-like"/>
</dbReference>
<evidence type="ECO:0000313" key="3">
    <source>
        <dbReference type="Proteomes" id="UP000008718"/>
    </source>
</evidence>
<dbReference type="SUPFAM" id="SSF54197">
    <property type="entry name" value="HIT-like"/>
    <property type="match status" value="1"/>
</dbReference>
<dbReference type="EMBL" id="CP002345">
    <property type="protein sequence ID" value="ADQ80835.1"/>
    <property type="molecule type" value="Genomic_DNA"/>
</dbReference>
<dbReference type="InterPro" id="IPR036265">
    <property type="entry name" value="HIT-like_sf"/>
</dbReference>
<sequence>MKNINNQIKSLFTEQVSNWELARTNFEGLKTVRTKSFSFDDFEVKVQFNPARIVSSGAKVDAKTIAERKCFLCAANRPAEQKSVEFGDYEILVNPFPIFPEHFTVPRREHVPQRIKPYFTDMLRLAQALDDYLVFYNGPQCGASAPDHMHFQAGTKDFLPLVNDYKRLKDTHTQLLVESETFQLFSFNDYLRTVYCIESTDIESAEDSFEKLYAHYSTDENEEPMMNIVCTFETDKWYTFVLPRKAFRPWQYTAEGDQQLLVSPATVEMCGIFITPVESHFERIAKEDVESILEQVSFE</sequence>
<dbReference type="Gene3D" id="3.30.428.70">
    <property type="match status" value="1"/>
</dbReference>
<dbReference type="eggNOG" id="COG4360">
    <property type="taxonomic scope" value="Bacteria"/>
</dbReference>
<organism evidence="2 3">
    <name type="scientific">Paludibacter propionicigenes (strain DSM 17365 / JCM 13257 / WB4)</name>
    <dbReference type="NCBI Taxonomy" id="694427"/>
    <lineage>
        <taxon>Bacteria</taxon>
        <taxon>Pseudomonadati</taxon>
        <taxon>Bacteroidota</taxon>
        <taxon>Bacteroidia</taxon>
        <taxon>Bacteroidales</taxon>
        <taxon>Paludibacteraceae</taxon>
        <taxon>Paludibacter</taxon>
    </lineage>
</organism>